<dbReference type="InterPro" id="IPR006195">
    <property type="entry name" value="aa-tRNA-synth_II"/>
</dbReference>
<dbReference type="EC" id="6.1.1.6" evidence="11"/>
<dbReference type="GO" id="GO:0140096">
    <property type="term" value="F:catalytic activity, acting on a protein"/>
    <property type="evidence" value="ECO:0007669"/>
    <property type="project" value="UniProtKB-ARBA"/>
</dbReference>
<dbReference type="InterPro" id="IPR044136">
    <property type="entry name" value="Lys-tRNA-ligase_II_N"/>
</dbReference>
<dbReference type="GO" id="GO:0005524">
    <property type="term" value="F:ATP binding"/>
    <property type="evidence" value="ECO:0007669"/>
    <property type="project" value="UniProtKB-UniRule"/>
</dbReference>
<dbReference type="PANTHER" id="PTHR42918">
    <property type="entry name" value="LYSYL-TRNA SYNTHETASE"/>
    <property type="match status" value="1"/>
</dbReference>
<dbReference type="AlphaFoldDB" id="A0A1I0A1N3"/>
<keyword evidence="2 12" id="KW-0820">tRNA-binding</keyword>
<dbReference type="NCBIfam" id="NF001756">
    <property type="entry name" value="PRK00484.1"/>
    <property type="match status" value="1"/>
</dbReference>
<evidence type="ECO:0000256" key="8">
    <source>
        <dbReference type="ARBA" id="ARBA00022917"/>
    </source>
</evidence>
<evidence type="ECO:0000313" key="17">
    <source>
        <dbReference type="Proteomes" id="UP000199820"/>
    </source>
</evidence>
<dbReference type="SUPFAM" id="SSF50249">
    <property type="entry name" value="Nucleic acid-binding proteins"/>
    <property type="match status" value="2"/>
</dbReference>
<dbReference type="NCBIfam" id="TIGR00499">
    <property type="entry name" value="lysS_bact"/>
    <property type="match status" value="1"/>
</dbReference>
<comment type="subunit">
    <text evidence="11">Homodimer.</text>
</comment>
<accession>A0A1I0A1N3</accession>
<dbReference type="InterPro" id="IPR004365">
    <property type="entry name" value="NA-bd_OB_tRNA"/>
</dbReference>
<comment type="similarity">
    <text evidence="1 11">Belongs to the class-II aminoacyl-tRNA synthetase family.</text>
</comment>
<dbReference type="GO" id="GO:0016740">
    <property type="term" value="F:transferase activity"/>
    <property type="evidence" value="ECO:0007669"/>
    <property type="project" value="UniProtKB-ARBA"/>
</dbReference>
<feature type="domain" description="TRNA-binding" evidence="15">
    <location>
        <begin position="583"/>
        <end position="690"/>
    </location>
</feature>
<keyword evidence="17" id="KW-1185">Reference proteome</keyword>
<evidence type="ECO:0000256" key="7">
    <source>
        <dbReference type="ARBA" id="ARBA00022884"/>
    </source>
</evidence>
<sequence length="690" mass="78149">MPAVFLRYRTKTQWLRPASGQKQETASPAVILREEGKNMGQNANEQVQQNQQNNKPEDVNKLRQVRRDKLAELQAAGKDPFQITKFDQTAHSTEIKNDFESFEDKEVSIAGRMMSKRVMGKASFTNLQDKLGNIQCYVARDSIGEEAYKDFKKYDMGDIIGVTGKVFKTKTGEISVHAESITLLSKSLQPLPEKFHGLTNTDTRYRQRYVDLIMNADVKETFIKRSKILREIRNFLDARDFMEVETPMLVENAGGAAARPFITHYNALDEDRKMRISLELYLKRLIVGGLERVFEIGRVFRNEGVDTKHNPEFTLMELYQAYTDYNGMMDLTEDMFRYLAEKVCGSSVISYKGVTIDLSKPFRRLTMNEAIKEQTGIDFDQVATDEEAKKIAAEKGIEFEERHKKGDIVNLFFDEFCEDKMIQPTFIMDHPIEISPLTKKKPSDPSKVERFEMYINGWEMCNAYSELNDPIDQRERFAAQDALSAAGDEEAQHTDEDFLNALEVGMPPTGGIGYGIDRLCMLLTDSEAIRDVILFPTLKSLNPEKSSASAASDDNGFFAPNSKIDFSNVKIEPLFEETVDFETFSKSDFRAVKVKDCVAVPKSKKLLQFTLDDGTGKDRTILSGIHAFYEPEDLIGKTLIAITNLPPRAMMGIESCGMLLSAVNNLKDSDGEELHLLMIDNHIPAGAKLY</sequence>
<evidence type="ECO:0000313" key="16">
    <source>
        <dbReference type="EMBL" id="SES88021.1"/>
    </source>
</evidence>
<evidence type="ECO:0000256" key="3">
    <source>
        <dbReference type="ARBA" id="ARBA00022598"/>
    </source>
</evidence>
<feature type="domain" description="Aminoacyl-transfer RNA synthetases class-II family profile" evidence="14">
    <location>
        <begin position="225"/>
        <end position="536"/>
    </location>
</feature>
<dbReference type="InterPro" id="IPR004364">
    <property type="entry name" value="Aa-tRNA-synt_II"/>
</dbReference>
<dbReference type="Pfam" id="PF01336">
    <property type="entry name" value="tRNA_anti-codon"/>
    <property type="match status" value="1"/>
</dbReference>
<dbReference type="GO" id="GO:0000287">
    <property type="term" value="F:magnesium ion binding"/>
    <property type="evidence" value="ECO:0007669"/>
    <property type="project" value="UniProtKB-UniRule"/>
</dbReference>
<dbReference type="InterPro" id="IPR002313">
    <property type="entry name" value="Lys-tRNA-ligase_II"/>
</dbReference>
<organism evidence="16 17">
    <name type="scientific">[Clostridium] aminophilum</name>
    <dbReference type="NCBI Taxonomy" id="1526"/>
    <lineage>
        <taxon>Bacteria</taxon>
        <taxon>Bacillati</taxon>
        <taxon>Bacillota</taxon>
        <taxon>Clostridia</taxon>
        <taxon>Lachnospirales</taxon>
        <taxon>Lachnospiraceae</taxon>
    </lineage>
</organism>
<dbReference type="PROSITE" id="PS50886">
    <property type="entry name" value="TRBD"/>
    <property type="match status" value="1"/>
</dbReference>
<keyword evidence="9 11" id="KW-0030">Aminoacyl-tRNA synthetase</keyword>
<evidence type="ECO:0000256" key="4">
    <source>
        <dbReference type="ARBA" id="ARBA00022723"/>
    </source>
</evidence>
<evidence type="ECO:0000259" key="15">
    <source>
        <dbReference type="PROSITE" id="PS50886"/>
    </source>
</evidence>
<dbReference type="STRING" id="1526.SAMN02910262_00137"/>
<gene>
    <name evidence="11" type="primary">lysS</name>
    <name evidence="16" type="ORF">SAMN04487771_100151</name>
</gene>
<dbReference type="SUPFAM" id="SSF55681">
    <property type="entry name" value="Class II aaRS and biotin synthetases"/>
    <property type="match status" value="1"/>
</dbReference>
<evidence type="ECO:0000256" key="10">
    <source>
        <dbReference type="ARBA" id="ARBA00048573"/>
    </source>
</evidence>
<dbReference type="Proteomes" id="UP000199820">
    <property type="component" value="Unassembled WGS sequence"/>
</dbReference>
<dbReference type="EMBL" id="FOIL01000001">
    <property type="protein sequence ID" value="SES88021.1"/>
    <property type="molecule type" value="Genomic_DNA"/>
</dbReference>
<evidence type="ECO:0000256" key="5">
    <source>
        <dbReference type="ARBA" id="ARBA00022741"/>
    </source>
</evidence>
<evidence type="ECO:0000256" key="1">
    <source>
        <dbReference type="ARBA" id="ARBA00008226"/>
    </source>
</evidence>
<dbReference type="Pfam" id="PF01588">
    <property type="entry name" value="tRNA_bind"/>
    <property type="match status" value="1"/>
</dbReference>
<name>A0A1I0A1N3_9FIRM</name>
<dbReference type="GO" id="GO:0005829">
    <property type="term" value="C:cytosol"/>
    <property type="evidence" value="ECO:0007669"/>
    <property type="project" value="TreeGrafter"/>
</dbReference>
<dbReference type="InterPro" id="IPR045864">
    <property type="entry name" value="aa-tRNA-synth_II/BPL/LPL"/>
</dbReference>
<dbReference type="PRINTS" id="PR00982">
    <property type="entry name" value="TRNASYNTHLYS"/>
</dbReference>
<feature type="binding site" evidence="11">
    <location>
        <position position="452"/>
    </location>
    <ligand>
        <name>Mg(2+)</name>
        <dbReference type="ChEBI" id="CHEBI:18420"/>
        <label>1</label>
    </ligand>
</feature>
<comment type="cofactor">
    <cofactor evidence="11 13">
        <name>Mg(2+)</name>
        <dbReference type="ChEBI" id="CHEBI:18420"/>
    </cofactor>
    <text evidence="11 13">Binds 3 Mg(2+) ions per subunit.</text>
</comment>
<evidence type="ECO:0000256" key="11">
    <source>
        <dbReference type="HAMAP-Rule" id="MF_00252"/>
    </source>
</evidence>
<dbReference type="CDD" id="cd04322">
    <property type="entry name" value="LysRS_N"/>
    <property type="match status" value="1"/>
</dbReference>
<keyword evidence="4 11" id="KW-0479">Metal-binding</keyword>
<evidence type="ECO:0000256" key="12">
    <source>
        <dbReference type="PROSITE-ProRule" id="PRU00209"/>
    </source>
</evidence>
<comment type="subcellular location">
    <subcellularLocation>
        <location evidence="11">Cytoplasm</location>
    </subcellularLocation>
</comment>
<keyword evidence="5 11" id="KW-0547">Nucleotide-binding</keyword>
<feature type="binding site" evidence="11">
    <location>
        <position position="459"/>
    </location>
    <ligand>
        <name>Mg(2+)</name>
        <dbReference type="ChEBI" id="CHEBI:18420"/>
        <label>2</label>
    </ligand>
</feature>
<dbReference type="FunFam" id="2.40.50.140:FF:000024">
    <property type="entry name" value="Lysine--tRNA ligase"/>
    <property type="match status" value="1"/>
</dbReference>
<dbReference type="Gene3D" id="3.30.930.10">
    <property type="entry name" value="Bira Bifunctional Protein, Domain 2"/>
    <property type="match status" value="1"/>
</dbReference>
<dbReference type="PROSITE" id="PS50862">
    <property type="entry name" value="AA_TRNA_LIGASE_II"/>
    <property type="match status" value="1"/>
</dbReference>
<protein>
    <recommendedName>
        <fullName evidence="11">Lysine--tRNA ligase</fullName>
        <ecNumber evidence="11">6.1.1.6</ecNumber>
    </recommendedName>
    <alternativeName>
        <fullName evidence="11">Lysyl-tRNA synthetase</fullName>
        <shortName evidence="11">LysRS</shortName>
    </alternativeName>
</protein>
<keyword evidence="7 12" id="KW-0694">RNA-binding</keyword>
<dbReference type="Gene3D" id="2.40.50.140">
    <property type="entry name" value="Nucleic acid-binding proteins"/>
    <property type="match status" value="2"/>
</dbReference>
<dbReference type="GO" id="GO:0000049">
    <property type="term" value="F:tRNA binding"/>
    <property type="evidence" value="ECO:0007669"/>
    <property type="project" value="UniProtKB-UniRule"/>
</dbReference>
<proteinExistence type="inferred from homology"/>
<reference evidence="16 17" key="1">
    <citation type="submission" date="2016-10" db="EMBL/GenBank/DDBJ databases">
        <authorList>
            <person name="de Groot N.N."/>
        </authorList>
    </citation>
    <scope>NUCLEOTIDE SEQUENCE [LARGE SCALE GENOMIC DNA]</scope>
    <source>
        <strain evidence="16 17">KH1P1</strain>
    </source>
</reference>
<dbReference type="InterPro" id="IPR018149">
    <property type="entry name" value="Lys-tRNA-synth_II_C"/>
</dbReference>
<evidence type="ECO:0000256" key="2">
    <source>
        <dbReference type="ARBA" id="ARBA00022555"/>
    </source>
</evidence>
<dbReference type="HAMAP" id="MF_00252">
    <property type="entry name" value="Lys_tRNA_synth_class2"/>
    <property type="match status" value="1"/>
</dbReference>
<evidence type="ECO:0000256" key="13">
    <source>
        <dbReference type="RuleBase" id="RU000336"/>
    </source>
</evidence>
<feature type="binding site" evidence="11">
    <location>
        <position position="459"/>
    </location>
    <ligand>
        <name>Mg(2+)</name>
        <dbReference type="ChEBI" id="CHEBI:18420"/>
        <label>1</label>
    </ligand>
</feature>
<dbReference type="PANTHER" id="PTHR42918:SF15">
    <property type="entry name" value="LYSINE--TRNA LIGASE, CHLOROPLASTIC_MITOCHONDRIAL"/>
    <property type="match status" value="1"/>
</dbReference>
<dbReference type="Pfam" id="PF00152">
    <property type="entry name" value="tRNA-synt_2"/>
    <property type="match status" value="1"/>
</dbReference>
<keyword evidence="3 11" id="KW-0436">Ligase</keyword>
<keyword evidence="11" id="KW-0963">Cytoplasm</keyword>
<keyword evidence="11 13" id="KW-0460">Magnesium</keyword>
<evidence type="ECO:0000259" key="14">
    <source>
        <dbReference type="PROSITE" id="PS50862"/>
    </source>
</evidence>
<keyword evidence="6 11" id="KW-0067">ATP-binding</keyword>
<dbReference type="InterPro" id="IPR002547">
    <property type="entry name" value="tRNA-bd_dom"/>
</dbReference>
<dbReference type="InterPro" id="IPR012340">
    <property type="entry name" value="NA-bd_OB-fold"/>
</dbReference>
<dbReference type="GO" id="GO:0006430">
    <property type="term" value="P:lysyl-tRNA aminoacylation"/>
    <property type="evidence" value="ECO:0007669"/>
    <property type="project" value="UniProtKB-UniRule"/>
</dbReference>
<dbReference type="GO" id="GO:0004824">
    <property type="term" value="F:lysine-tRNA ligase activity"/>
    <property type="evidence" value="ECO:0007669"/>
    <property type="project" value="UniProtKB-UniRule"/>
</dbReference>
<evidence type="ECO:0000256" key="6">
    <source>
        <dbReference type="ARBA" id="ARBA00022840"/>
    </source>
</evidence>
<comment type="catalytic activity">
    <reaction evidence="10 11 13">
        <text>tRNA(Lys) + L-lysine + ATP = L-lysyl-tRNA(Lys) + AMP + diphosphate</text>
        <dbReference type="Rhea" id="RHEA:20792"/>
        <dbReference type="Rhea" id="RHEA-COMP:9696"/>
        <dbReference type="Rhea" id="RHEA-COMP:9697"/>
        <dbReference type="ChEBI" id="CHEBI:30616"/>
        <dbReference type="ChEBI" id="CHEBI:32551"/>
        <dbReference type="ChEBI" id="CHEBI:33019"/>
        <dbReference type="ChEBI" id="CHEBI:78442"/>
        <dbReference type="ChEBI" id="CHEBI:78529"/>
        <dbReference type="ChEBI" id="CHEBI:456215"/>
        <dbReference type="EC" id="6.1.1.6"/>
    </reaction>
</comment>
<dbReference type="eggNOG" id="COG1190">
    <property type="taxonomic scope" value="Bacteria"/>
</dbReference>
<evidence type="ECO:0000256" key="9">
    <source>
        <dbReference type="ARBA" id="ARBA00023146"/>
    </source>
</evidence>
<keyword evidence="8 11" id="KW-0648">Protein biosynthesis</keyword>
<dbReference type="CDD" id="cd00775">
    <property type="entry name" value="LysRS_core"/>
    <property type="match status" value="1"/>
</dbReference>